<geneLocation type="plasmid" evidence="7">
    <name>pthaf100_a</name>
</geneLocation>
<sequence length="652" mass="74487">MLIMPCSKPYPLGATLCGEGCNFSIYAPSHNNLLLALFGEDDQYTTHPLNNDYAGILHTHIKGVSAGQKYGFIVEHPDGDYLISDPYARAIEKPLHYMPPLTPSKSFQIAKSVVIDSNFDWQGIEKPLRGKEEIVLFETHVKGLTRLNPEVEGRQQGCYLGLVSEAMITFYKQQNINTLQLLPIAACMHEPHLLQSDLSNYWGYNPYVFMAPDPRFADTDAVYELKTAIRELHRHDIEVILDVVYNHTAEGGSEGAIFNLKALDDNYYLKQGDRFANYTGCGNTLDLSYQPTLNLVMDSLRYWAVEYQVDGFRFDLAATLGREGDTFNSQSAFFKAVAQDPILKQVKLIAEPWDIGPNGYQVGQFPVGWNECNDRLRDITRSFWRGDQGYLKEFTTRLMGSRDLYSAANWPHNLTVNYITYHDGFTLQDLVSYRQKHNLANGEENRDGHGDNRSDNYGIEGETDNPAIIEKREKQKRNFMASLLFSFGIPHILTADILSHSQNGNNNAYCQDNELSWLNWQPSQQKDRFKQWMSHMVEARQHFMLPLIKAFSGKQRHNNKIEWRRVDGTAIEHDDWNTLSAVSLRLGLGEEGNEMFYCINQTNAPARFTLPDDRMQCWITICDTHSYDIGKIVEGRQFLATPRSIVIMHAVQ</sequence>
<dbReference type="SMART" id="SM00642">
    <property type="entry name" value="Aamy"/>
    <property type="match status" value="1"/>
</dbReference>
<accession>A0A5P9CPG0</accession>
<dbReference type="GO" id="GO:0005980">
    <property type="term" value="P:glycogen catabolic process"/>
    <property type="evidence" value="ECO:0007669"/>
    <property type="project" value="InterPro"/>
</dbReference>
<feature type="domain" description="Glycosyl hydrolase family 13 catalytic" evidence="5">
    <location>
        <begin position="138"/>
        <end position="540"/>
    </location>
</feature>
<proteinExistence type="inferred from homology"/>
<dbReference type="InterPro" id="IPR013780">
    <property type="entry name" value="Glyco_hydro_b"/>
</dbReference>
<dbReference type="SUPFAM" id="SSF51445">
    <property type="entry name" value="(Trans)glycosidases"/>
    <property type="match status" value="1"/>
</dbReference>
<dbReference type="NCBIfam" id="TIGR02100">
    <property type="entry name" value="glgX_debranch"/>
    <property type="match status" value="1"/>
</dbReference>
<evidence type="ECO:0000256" key="4">
    <source>
        <dbReference type="SAM" id="MobiDB-lite"/>
    </source>
</evidence>
<gene>
    <name evidence="6" type="primary">glgX</name>
    <name evidence="6" type="ORF">FIV01_17020</name>
</gene>
<dbReference type="Proteomes" id="UP000326936">
    <property type="component" value="Plasmid pTHAF100_a"/>
</dbReference>
<dbReference type="CDD" id="cd11326">
    <property type="entry name" value="AmyAc_Glg_debranch"/>
    <property type="match status" value="1"/>
</dbReference>
<feature type="region of interest" description="Disordered" evidence="4">
    <location>
        <begin position="439"/>
        <end position="465"/>
    </location>
</feature>
<keyword evidence="2 6" id="KW-0378">Hydrolase</keyword>
<dbReference type="EMBL" id="CP045351">
    <property type="protein sequence ID" value="QFT28094.1"/>
    <property type="molecule type" value="Genomic_DNA"/>
</dbReference>
<evidence type="ECO:0000313" key="7">
    <source>
        <dbReference type="Proteomes" id="UP000326936"/>
    </source>
</evidence>
<keyword evidence="7" id="KW-1185">Reference proteome</keyword>
<keyword evidence="6" id="KW-0614">Plasmid</keyword>
<dbReference type="Gene3D" id="3.20.20.80">
    <property type="entry name" value="Glycosidases"/>
    <property type="match status" value="1"/>
</dbReference>
<dbReference type="GO" id="GO:0004135">
    <property type="term" value="F:amylo-alpha-1,6-glucosidase activity"/>
    <property type="evidence" value="ECO:0007669"/>
    <property type="project" value="InterPro"/>
</dbReference>
<organism evidence="6 7">
    <name type="scientific">Vibrio aquimaris</name>
    <dbReference type="NCBI Taxonomy" id="2587862"/>
    <lineage>
        <taxon>Bacteria</taxon>
        <taxon>Pseudomonadati</taxon>
        <taxon>Pseudomonadota</taxon>
        <taxon>Gammaproteobacteria</taxon>
        <taxon>Vibrionales</taxon>
        <taxon>Vibrionaceae</taxon>
        <taxon>Vibrio</taxon>
    </lineage>
</organism>
<dbReference type="Pfam" id="PF02922">
    <property type="entry name" value="CBM_48"/>
    <property type="match status" value="1"/>
</dbReference>
<dbReference type="AlphaFoldDB" id="A0A5P9CPG0"/>
<dbReference type="KEGG" id="vaq:FIV01_17020"/>
<dbReference type="InterPro" id="IPR006047">
    <property type="entry name" value="GH13_cat_dom"/>
</dbReference>
<dbReference type="SUPFAM" id="SSF81296">
    <property type="entry name" value="E set domains"/>
    <property type="match status" value="1"/>
</dbReference>
<reference evidence="6 7" key="1">
    <citation type="submission" date="2019-10" db="EMBL/GenBank/DDBJ databases">
        <title>Complete genome sequence of Vibrio sp. strain THAF100, isolated from non-filtered water from the water column of tank 6 of a marine aquarium containing stony-coral fragments. Water maintained at 26 degree C.</title>
        <authorList>
            <person name="Ruckert C."/>
            <person name="Franco A."/>
            <person name="Kalinowski J."/>
            <person name="Glaeser S."/>
        </authorList>
    </citation>
    <scope>NUCLEOTIDE SEQUENCE [LARGE SCALE GENOMIC DNA]</scope>
    <source>
        <strain evidence="6 7">THAF100</strain>
        <plasmid evidence="7">pthaf100_a</plasmid>
    </source>
</reference>
<protein>
    <submittedName>
        <fullName evidence="6">Glycogen debranching enzyme</fullName>
        <ecNumber evidence="6">3.2.1.-</ecNumber>
    </submittedName>
</protein>
<dbReference type="InterPro" id="IPR013783">
    <property type="entry name" value="Ig-like_fold"/>
</dbReference>
<dbReference type="InterPro" id="IPR017853">
    <property type="entry name" value="GH"/>
</dbReference>
<dbReference type="InterPro" id="IPR004193">
    <property type="entry name" value="Glyco_hydro_13_N"/>
</dbReference>
<dbReference type="Gene3D" id="2.60.40.1180">
    <property type="entry name" value="Golgi alpha-mannosidase II"/>
    <property type="match status" value="1"/>
</dbReference>
<comment type="similarity">
    <text evidence="1">Belongs to the glycosyl hydrolase 13 family.</text>
</comment>
<evidence type="ECO:0000256" key="2">
    <source>
        <dbReference type="ARBA" id="ARBA00022801"/>
    </source>
</evidence>
<evidence type="ECO:0000256" key="3">
    <source>
        <dbReference type="ARBA" id="ARBA00023295"/>
    </source>
</evidence>
<keyword evidence="3 6" id="KW-0326">Glycosidase</keyword>
<dbReference type="SUPFAM" id="SSF51011">
    <property type="entry name" value="Glycosyl hydrolase domain"/>
    <property type="match status" value="1"/>
</dbReference>
<evidence type="ECO:0000313" key="6">
    <source>
        <dbReference type="EMBL" id="QFT28094.1"/>
    </source>
</evidence>
<dbReference type="InterPro" id="IPR044505">
    <property type="entry name" value="GlgX_Isoamylase_N_E_set"/>
</dbReference>
<name>A0A5P9CPG0_9VIBR</name>
<dbReference type="CDD" id="cd02856">
    <property type="entry name" value="E_set_GDE_Isoamylase_N"/>
    <property type="match status" value="1"/>
</dbReference>
<feature type="compositionally biased region" description="Basic and acidic residues" evidence="4">
    <location>
        <begin position="443"/>
        <end position="454"/>
    </location>
</feature>
<evidence type="ECO:0000256" key="1">
    <source>
        <dbReference type="ARBA" id="ARBA00008061"/>
    </source>
</evidence>
<dbReference type="InterPro" id="IPR011837">
    <property type="entry name" value="Glycogen_debranch_GlgX"/>
</dbReference>
<dbReference type="InterPro" id="IPR014756">
    <property type="entry name" value="Ig_E-set"/>
</dbReference>
<dbReference type="PANTHER" id="PTHR43002">
    <property type="entry name" value="GLYCOGEN DEBRANCHING ENZYME"/>
    <property type="match status" value="1"/>
</dbReference>
<dbReference type="Gene3D" id="2.60.40.10">
    <property type="entry name" value="Immunoglobulins"/>
    <property type="match status" value="1"/>
</dbReference>
<dbReference type="EC" id="3.2.1.-" evidence="6"/>
<evidence type="ECO:0000259" key="5">
    <source>
        <dbReference type="SMART" id="SM00642"/>
    </source>
</evidence>